<evidence type="ECO:0000313" key="1">
    <source>
        <dbReference type="EMBL" id="DAD83802.1"/>
    </source>
</evidence>
<proteinExistence type="predicted"/>
<dbReference type="EMBL" id="BK014942">
    <property type="protein sequence ID" value="DAD83802.1"/>
    <property type="molecule type" value="Genomic_DNA"/>
</dbReference>
<reference evidence="1" key="1">
    <citation type="journal article" date="2021" name="Proc. Natl. Acad. Sci. U.S.A.">
        <title>A Catalog of Tens of Thousands of Viruses from Human Metagenomes Reveals Hidden Associations with Chronic Diseases.</title>
        <authorList>
            <person name="Tisza M.J."/>
            <person name="Buck C.B."/>
        </authorList>
    </citation>
    <scope>NUCLEOTIDE SEQUENCE</scope>
    <source>
        <strain evidence="1">Ct0O611</strain>
    </source>
</reference>
<name>A0A8S5MNT2_9VIRU</name>
<sequence>MSFRQISQKLQILFAFGDVRHVAGGQEIKDFPAHQPKACFLKLWESRRVFIKIGQKARPIFTKLPPLTPKISIPYKL</sequence>
<organism evidence="1">
    <name type="scientific">Inoviridae sp. ct0O611</name>
    <dbReference type="NCBI Taxonomy" id="2826755"/>
    <lineage>
        <taxon>Viruses</taxon>
        <taxon>Monodnaviria</taxon>
        <taxon>Loebvirae</taxon>
        <taxon>Hofneiviricota</taxon>
        <taxon>Faserviricetes</taxon>
        <taxon>Tubulavirales</taxon>
        <taxon>Inoviridae</taxon>
    </lineage>
</organism>
<accession>A0A8S5MNT2</accession>
<protein>
    <submittedName>
        <fullName evidence="1">Uncharacterized protein</fullName>
    </submittedName>
</protein>